<comment type="caution">
    <text evidence="2">The sequence shown here is derived from an EMBL/GenBank/DDBJ whole genome shotgun (WGS) entry which is preliminary data.</text>
</comment>
<dbReference type="EMBL" id="JACVVK020000242">
    <property type="protein sequence ID" value="KAK7482575.1"/>
    <property type="molecule type" value="Genomic_DNA"/>
</dbReference>
<dbReference type="Proteomes" id="UP001519460">
    <property type="component" value="Unassembled WGS sequence"/>
</dbReference>
<reference evidence="2 3" key="1">
    <citation type="journal article" date="2023" name="Sci. Data">
        <title>Genome assembly of the Korean intertidal mud-creeper Batillaria attramentaria.</title>
        <authorList>
            <person name="Patra A.K."/>
            <person name="Ho P.T."/>
            <person name="Jun S."/>
            <person name="Lee S.J."/>
            <person name="Kim Y."/>
            <person name="Won Y.J."/>
        </authorList>
    </citation>
    <scope>NUCLEOTIDE SEQUENCE [LARGE SCALE GENOMIC DNA]</scope>
    <source>
        <strain evidence="2">Wonlab-2016</strain>
    </source>
</reference>
<organism evidence="2 3">
    <name type="scientific">Batillaria attramentaria</name>
    <dbReference type="NCBI Taxonomy" id="370345"/>
    <lineage>
        <taxon>Eukaryota</taxon>
        <taxon>Metazoa</taxon>
        <taxon>Spiralia</taxon>
        <taxon>Lophotrochozoa</taxon>
        <taxon>Mollusca</taxon>
        <taxon>Gastropoda</taxon>
        <taxon>Caenogastropoda</taxon>
        <taxon>Sorbeoconcha</taxon>
        <taxon>Cerithioidea</taxon>
        <taxon>Batillariidae</taxon>
        <taxon>Batillaria</taxon>
    </lineage>
</organism>
<evidence type="ECO:0000313" key="2">
    <source>
        <dbReference type="EMBL" id="KAK7482575.1"/>
    </source>
</evidence>
<keyword evidence="3" id="KW-1185">Reference proteome</keyword>
<gene>
    <name evidence="2" type="ORF">BaRGS_00026176</name>
</gene>
<dbReference type="AlphaFoldDB" id="A0ABD0K6K5"/>
<name>A0ABD0K6K5_9CAEN</name>
<feature type="region of interest" description="Disordered" evidence="1">
    <location>
        <begin position="87"/>
        <end position="120"/>
    </location>
</feature>
<accession>A0ABD0K6K5</accession>
<evidence type="ECO:0000313" key="3">
    <source>
        <dbReference type="Proteomes" id="UP001519460"/>
    </source>
</evidence>
<protein>
    <submittedName>
        <fullName evidence="2">Uncharacterized protein</fullName>
    </submittedName>
</protein>
<evidence type="ECO:0000256" key="1">
    <source>
        <dbReference type="SAM" id="MobiDB-lite"/>
    </source>
</evidence>
<sequence>MDDGDCWSGKYQASLTKSLLFNTQGTAHIPPSASRKEKPLLKISLKDNFAFNFNTNQQRSACLCQKFEHDPLSVMQRSEISLRSLLNPWTPPPRGTPEDVCHCHRPTPRTDNGSDKDNDEPQRAVVLLMVEM</sequence>
<proteinExistence type="predicted"/>